<dbReference type="InterPro" id="IPR011250">
    <property type="entry name" value="OMP/PagP_B-barrel"/>
</dbReference>
<reference evidence="2 3" key="1">
    <citation type="submission" date="2020-09" db="EMBL/GenBank/DDBJ databases">
        <title>Genome sequences of Mycetohabitans spp.</title>
        <authorList>
            <person name="Carter M.E."/>
            <person name="Carpenter S.C.D."/>
            <person name="Bogdanove A.J."/>
        </authorList>
    </citation>
    <scope>NUCLEOTIDE SEQUENCE [LARGE SCALE GENOMIC DNA]</scope>
    <source>
        <strain evidence="2 3">B12</strain>
    </source>
</reference>
<accession>A0ABZ2PWU8</accession>
<dbReference type="EMBL" id="CP062176">
    <property type="protein sequence ID" value="WXK38578.1"/>
    <property type="molecule type" value="Genomic_DNA"/>
</dbReference>
<sequence length="264" mass="28740">MARLKRCLHNGQALKKWRSTVQLIRVIKAIPRFAAIACCFNQAHAQTAGSVYMAAGWFHLAPQDSSDVLRTTNIGGSPVNIAVPGSSASIGSSNTLGFSTGYFITDNFVVQADAGIPPKFDLRGGGTLASYGKLGEARQWSPALIFKYYFRNADATFRPFVGIGVSYIWFTNARIKNPTFVSQQLHGPASVDVDSAWAPVFNAGFAYNFNKHIFASFSVSFLPFSTDAKLHTVALTPVGMRNVTSHAHIKLNPLVTLLNVGYRF</sequence>
<dbReference type="Gene3D" id="2.40.160.20">
    <property type="match status" value="1"/>
</dbReference>
<protein>
    <submittedName>
        <fullName evidence="2">OmpW family protein</fullName>
    </submittedName>
</protein>
<dbReference type="Proteomes" id="UP001493153">
    <property type="component" value="Chromosome"/>
</dbReference>
<dbReference type="PANTHER" id="PTHR36920:SF1">
    <property type="entry name" value="OUTER MEMBRANE PROTEIN W"/>
    <property type="match status" value="1"/>
</dbReference>
<organism evidence="2 3">
    <name type="scientific">Mycetohabitans rhizoxinica</name>
    <dbReference type="NCBI Taxonomy" id="412963"/>
    <lineage>
        <taxon>Bacteria</taxon>
        <taxon>Pseudomonadati</taxon>
        <taxon>Pseudomonadota</taxon>
        <taxon>Betaproteobacteria</taxon>
        <taxon>Burkholderiales</taxon>
        <taxon>Burkholderiaceae</taxon>
        <taxon>Mycetohabitans</taxon>
    </lineage>
</organism>
<dbReference type="PANTHER" id="PTHR36920">
    <property type="match status" value="1"/>
</dbReference>
<evidence type="ECO:0000313" key="3">
    <source>
        <dbReference type="Proteomes" id="UP001493153"/>
    </source>
</evidence>
<dbReference type="SUPFAM" id="SSF56925">
    <property type="entry name" value="OMPA-like"/>
    <property type="match status" value="1"/>
</dbReference>
<gene>
    <name evidence="2" type="ORF">IHE29_04505</name>
</gene>
<dbReference type="Pfam" id="PF03922">
    <property type="entry name" value="OmpW"/>
    <property type="match status" value="1"/>
</dbReference>
<comment type="subcellular location">
    <subcellularLocation>
        <location evidence="1">Cell outer membrane</location>
    </subcellularLocation>
</comment>
<proteinExistence type="predicted"/>
<evidence type="ECO:0000313" key="2">
    <source>
        <dbReference type="EMBL" id="WXK38578.1"/>
    </source>
</evidence>
<dbReference type="InterPro" id="IPR005618">
    <property type="entry name" value="OMPW"/>
</dbReference>
<evidence type="ECO:0000256" key="1">
    <source>
        <dbReference type="ARBA" id="ARBA00004442"/>
    </source>
</evidence>
<keyword evidence="3" id="KW-1185">Reference proteome</keyword>
<name>A0ABZ2PWU8_9BURK</name>